<name>X1GYC3_9ZZZZ</name>
<dbReference type="InterPro" id="IPR004155">
    <property type="entry name" value="PBS_lyase_HEAT"/>
</dbReference>
<feature type="non-terminal residue" evidence="1">
    <location>
        <position position="137"/>
    </location>
</feature>
<dbReference type="EMBL" id="BARU01021835">
    <property type="protein sequence ID" value="GAH49860.1"/>
    <property type="molecule type" value="Genomic_DNA"/>
</dbReference>
<dbReference type="Pfam" id="PF13646">
    <property type="entry name" value="HEAT_2"/>
    <property type="match status" value="1"/>
</dbReference>
<accession>X1GYC3</accession>
<dbReference type="AlphaFoldDB" id="X1GYC3"/>
<proteinExistence type="predicted"/>
<dbReference type="SUPFAM" id="SSF48371">
    <property type="entry name" value="ARM repeat"/>
    <property type="match status" value="1"/>
</dbReference>
<organism evidence="1">
    <name type="scientific">marine sediment metagenome</name>
    <dbReference type="NCBI Taxonomy" id="412755"/>
    <lineage>
        <taxon>unclassified sequences</taxon>
        <taxon>metagenomes</taxon>
        <taxon>ecological metagenomes</taxon>
    </lineage>
</organism>
<sequence length="137" mass="15309">MSTKYIDKLENSESIINLISELKDKDSKEINNLATVISKLGDKVVEPLIDSFKDEDKDVRYLAARFLEEIGSYAVEPLIAELSNIQSTVRVCAVETLGKIGDPKAIHPLINTLKDKEEDALVREYSVYALERIGKPA</sequence>
<dbReference type="PANTHER" id="PTHR12697">
    <property type="entry name" value="PBS LYASE HEAT-LIKE PROTEIN"/>
    <property type="match status" value="1"/>
</dbReference>
<dbReference type="GO" id="GO:0016491">
    <property type="term" value="F:oxidoreductase activity"/>
    <property type="evidence" value="ECO:0007669"/>
    <property type="project" value="TreeGrafter"/>
</dbReference>
<dbReference type="Gene3D" id="1.25.10.10">
    <property type="entry name" value="Leucine-rich Repeat Variant"/>
    <property type="match status" value="1"/>
</dbReference>
<evidence type="ECO:0000313" key="1">
    <source>
        <dbReference type="EMBL" id="GAH49860.1"/>
    </source>
</evidence>
<gene>
    <name evidence="1" type="ORF">S03H2_35663</name>
</gene>
<evidence type="ECO:0008006" key="2">
    <source>
        <dbReference type="Google" id="ProtNLM"/>
    </source>
</evidence>
<dbReference type="PANTHER" id="PTHR12697:SF5">
    <property type="entry name" value="DEOXYHYPUSINE HYDROXYLASE"/>
    <property type="match status" value="1"/>
</dbReference>
<dbReference type="SMART" id="SM00567">
    <property type="entry name" value="EZ_HEAT"/>
    <property type="match status" value="2"/>
</dbReference>
<protein>
    <recommendedName>
        <fullName evidence="2">Condensin complex subunit 1 C-terminal domain-containing protein</fullName>
    </recommendedName>
</protein>
<dbReference type="InterPro" id="IPR016024">
    <property type="entry name" value="ARM-type_fold"/>
</dbReference>
<reference evidence="1" key="1">
    <citation type="journal article" date="2014" name="Front. Microbiol.">
        <title>High frequency of phylogenetically diverse reductive dehalogenase-homologous genes in deep subseafloor sedimentary metagenomes.</title>
        <authorList>
            <person name="Kawai M."/>
            <person name="Futagami T."/>
            <person name="Toyoda A."/>
            <person name="Takaki Y."/>
            <person name="Nishi S."/>
            <person name="Hori S."/>
            <person name="Arai W."/>
            <person name="Tsubouchi T."/>
            <person name="Morono Y."/>
            <person name="Uchiyama I."/>
            <person name="Ito T."/>
            <person name="Fujiyama A."/>
            <person name="Inagaki F."/>
            <person name="Takami H."/>
        </authorList>
    </citation>
    <scope>NUCLEOTIDE SEQUENCE</scope>
    <source>
        <strain evidence="1">Expedition CK06-06</strain>
    </source>
</reference>
<comment type="caution">
    <text evidence="1">The sequence shown here is derived from an EMBL/GenBank/DDBJ whole genome shotgun (WGS) entry which is preliminary data.</text>
</comment>
<dbReference type="InterPro" id="IPR011989">
    <property type="entry name" value="ARM-like"/>
</dbReference>